<evidence type="ECO:0000256" key="1">
    <source>
        <dbReference type="SAM" id="MobiDB-lite"/>
    </source>
</evidence>
<feature type="compositionally biased region" description="Polar residues" evidence="1">
    <location>
        <begin position="251"/>
        <end position="264"/>
    </location>
</feature>
<feature type="compositionally biased region" description="Polar residues" evidence="1">
    <location>
        <begin position="185"/>
        <end position="202"/>
    </location>
</feature>
<protein>
    <submittedName>
        <fullName evidence="2">Uncharacterized protein</fullName>
    </submittedName>
</protein>
<dbReference type="InterPro" id="IPR010736">
    <property type="entry name" value="SHIPPO-rpt"/>
</dbReference>
<name>A0A813LGV9_POLGL</name>
<dbReference type="PANTHER" id="PTHR40429">
    <property type="entry name" value="FLAGELLAR ASSOCIATED PROTEIN"/>
    <property type="match status" value="1"/>
</dbReference>
<accession>A0A813LGV9</accession>
<sequence>SVPRCRLSMASQLQAIPGLDDSLPQPAFGGQADSAKPSHPTWSLPRSTRDDAKKVHISPKHQQDIWGRDSPGPGAYSPQRQRRSPGWSFGTGKRPTTADSRRRPPDSCADLTAKIPSPPKEVTRPRPRSASMGTASRNAIVVQPDMPSYPADPASPGPQRYRPPSSAPASPSYTIRSRGSGLLDTASSTSPKVGPGSYTNTPLEYRSSRRAGPRWSLNKQDRWRQPKLSANETSGRLWDGAGTVRLKLQRNLSAPPNYSFSSCSRDGRSRQGFLQTAADKGPAGELPALSLECPDLPPRLGPNGAPHINPV</sequence>
<dbReference type="PANTHER" id="PTHR40429:SF1">
    <property type="entry name" value="FLAGELLAR ASSOCIATED PROTEIN"/>
    <property type="match status" value="1"/>
</dbReference>
<comment type="caution">
    <text evidence="2">The sequence shown here is derived from an EMBL/GenBank/DDBJ whole genome shotgun (WGS) entry which is preliminary data.</text>
</comment>
<feature type="region of interest" description="Disordered" evidence="1">
    <location>
        <begin position="251"/>
        <end position="286"/>
    </location>
</feature>
<gene>
    <name evidence="2" type="ORF">PGLA2088_LOCUS44867</name>
</gene>
<organism evidence="2 3">
    <name type="scientific">Polarella glacialis</name>
    <name type="common">Dinoflagellate</name>
    <dbReference type="NCBI Taxonomy" id="89957"/>
    <lineage>
        <taxon>Eukaryota</taxon>
        <taxon>Sar</taxon>
        <taxon>Alveolata</taxon>
        <taxon>Dinophyceae</taxon>
        <taxon>Suessiales</taxon>
        <taxon>Suessiaceae</taxon>
        <taxon>Polarella</taxon>
    </lineage>
</organism>
<feature type="region of interest" description="Disordered" evidence="1">
    <location>
        <begin position="16"/>
        <end position="235"/>
    </location>
</feature>
<evidence type="ECO:0000313" key="2">
    <source>
        <dbReference type="EMBL" id="CAE8727614.1"/>
    </source>
</evidence>
<reference evidence="2" key="1">
    <citation type="submission" date="2021-02" db="EMBL/GenBank/DDBJ databases">
        <authorList>
            <person name="Dougan E. K."/>
            <person name="Rhodes N."/>
            <person name="Thang M."/>
            <person name="Chan C."/>
        </authorList>
    </citation>
    <scope>NUCLEOTIDE SEQUENCE</scope>
</reference>
<feature type="compositionally biased region" description="Low complexity" evidence="1">
    <location>
        <begin position="163"/>
        <end position="172"/>
    </location>
</feature>
<dbReference type="Proteomes" id="UP000626109">
    <property type="component" value="Unassembled WGS sequence"/>
</dbReference>
<feature type="non-terminal residue" evidence="2">
    <location>
        <position position="311"/>
    </location>
</feature>
<proteinExistence type="predicted"/>
<dbReference type="Pfam" id="PF07004">
    <property type="entry name" value="SHIPPO-rpt"/>
    <property type="match status" value="2"/>
</dbReference>
<dbReference type="EMBL" id="CAJNNW010035421">
    <property type="protein sequence ID" value="CAE8727614.1"/>
    <property type="molecule type" value="Genomic_DNA"/>
</dbReference>
<dbReference type="AlphaFoldDB" id="A0A813LGV9"/>
<evidence type="ECO:0000313" key="3">
    <source>
        <dbReference type="Proteomes" id="UP000626109"/>
    </source>
</evidence>